<keyword evidence="2" id="KW-0175">Coiled coil</keyword>
<keyword evidence="3" id="KW-0472">Membrane</keyword>
<feature type="coiled-coil region" evidence="2">
    <location>
        <begin position="199"/>
        <end position="268"/>
    </location>
</feature>
<keyword evidence="3" id="KW-1133">Transmembrane helix</keyword>
<reference evidence="5 6" key="2">
    <citation type="submission" date="2018-06" db="EMBL/GenBank/DDBJ databases">
        <title>Metagenomic assembly of (sub)arctic Cyanobacteria and their associated microbiome from non-axenic cultures.</title>
        <authorList>
            <person name="Baurain D."/>
        </authorList>
    </citation>
    <scope>NUCLEOTIDE SEQUENCE [LARGE SCALE GENOMIC DNA]</scope>
    <source>
        <strain evidence="5">ULC066bin1</strain>
    </source>
</reference>
<evidence type="ECO:0000256" key="2">
    <source>
        <dbReference type="SAM" id="Coils"/>
    </source>
</evidence>
<evidence type="ECO:0000256" key="1">
    <source>
        <dbReference type="ARBA" id="ARBA00022729"/>
    </source>
</evidence>
<evidence type="ECO:0000259" key="4">
    <source>
        <dbReference type="Pfam" id="PF01551"/>
    </source>
</evidence>
<dbReference type="Gene3D" id="2.70.70.10">
    <property type="entry name" value="Glucose Permease (Domain IIA)"/>
    <property type="match status" value="1"/>
</dbReference>
<dbReference type="EMBL" id="QBML01000030">
    <property type="protein sequence ID" value="PZO37508.1"/>
    <property type="molecule type" value="Genomic_DNA"/>
</dbReference>
<feature type="transmembrane region" description="Helical" evidence="3">
    <location>
        <begin position="37"/>
        <end position="58"/>
    </location>
</feature>
<evidence type="ECO:0000256" key="3">
    <source>
        <dbReference type="SAM" id="Phobius"/>
    </source>
</evidence>
<keyword evidence="1" id="KW-0732">Signal</keyword>
<dbReference type="InterPro" id="IPR050570">
    <property type="entry name" value="Cell_wall_metabolism_enzyme"/>
</dbReference>
<sequence length="415" mass="47315">MRDRHYWQNITDKLCLSDRSKRSKLGQIFERVSMRRFLMVAIASLAIAIGCCLTIGAVEPVKAASVQELQNYQNFVDQQRQIIQKQQEQINALTKPAQSRLEALKRNVRVTDAQIQDNEKKIRQAKNQLQTLNIKLQELEYDLNKKRDATSARLRYLQRQQLQRWWVTLLSSRDLNQFADRRRQIERIYDGDRKLLGDLTQKSERVEKQRNQVVAQSNEIELLTQKLRYQKANIEAEALAQQNAIERLKSDRKALAQAEDRLAEDSRRLSQIILAKVQPYDGLVLPPGSGQLMYPTIGPVTSNFGWRTHPILGTERFHSGIDFGADYGSLVYASERGRVIYADWYGGYGNAVIIDHGNGMTTLYGHCSELYVKDGDIVEKGQPISAVGSTGFSTGPHLHFELRANGEPIDPAAYL</sequence>
<protein>
    <submittedName>
        <fullName evidence="5">Peptidase M23</fullName>
    </submittedName>
</protein>
<dbReference type="InterPro" id="IPR016047">
    <property type="entry name" value="M23ase_b-sheet_dom"/>
</dbReference>
<name>A0A2W4Y288_9CYAN</name>
<dbReference type="InterPro" id="IPR011055">
    <property type="entry name" value="Dup_hybrid_motif"/>
</dbReference>
<dbReference type="Gene3D" id="6.10.250.3150">
    <property type="match status" value="1"/>
</dbReference>
<dbReference type="AlphaFoldDB" id="A0A2W4Y288"/>
<dbReference type="SUPFAM" id="SSF51261">
    <property type="entry name" value="Duplicated hybrid motif"/>
    <property type="match status" value="1"/>
</dbReference>
<feature type="domain" description="M23ase beta-sheet core" evidence="4">
    <location>
        <begin position="316"/>
        <end position="411"/>
    </location>
</feature>
<dbReference type="FunFam" id="2.70.70.10:FF:000006">
    <property type="entry name" value="M23 family peptidase"/>
    <property type="match status" value="1"/>
</dbReference>
<dbReference type="Proteomes" id="UP000249467">
    <property type="component" value="Unassembled WGS sequence"/>
</dbReference>
<dbReference type="CDD" id="cd12797">
    <property type="entry name" value="M23_peptidase"/>
    <property type="match status" value="1"/>
</dbReference>
<keyword evidence="3" id="KW-0812">Transmembrane</keyword>
<dbReference type="GO" id="GO:0004222">
    <property type="term" value="F:metalloendopeptidase activity"/>
    <property type="evidence" value="ECO:0007669"/>
    <property type="project" value="TreeGrafter"/>
</dbReference>
<evidence type="ECO:0000313" key="5">
    <source>
        <dbReference type="EMBL" id="PZO37508.1"/>
    </source>
</evidence>
<evidence type="ECO:0000313" key="6">
    <source>
        <dbReference type="Proteomes" id="UP000249467"/>
    </source>
</evidence>
<reference evidence="5 6" key="1">
    <citation type="submission" date="2018-04" db="EMBL/GenBank/DDBJ databases">
        <authorList>
            <person name="Go L.Y."/>
            <person name="Mitchell J.A."/>
        </authorList>
    </citation>
    <scope>NUCLEOTIDE SEQUENCE [LARGE SCALE GENOMIC DNA]</scope>
    <source>
        <strain evidence="5">ULC066bin1</strain>
    </source>
</reference>
<dbReference type="PANTHER" id="PTHR21666:SF289">
    <property type="entry name" value="L-ALA--D-GLU ENDOPEPTIDASE"/>
    <property type="match status" value="1"/>
</dbReference>
<proteinExistence type="predicted"/>
<organism evidence="5 6">
    <name type="scientific">Pseudanabaena frigida</name>
    <dbReference type="NCBI Taxonomy" id="945775"/>
    <lineage>
        <taxon>Bacteria</taxon>
        <taxon>Bacillati</taxon>
        <taxon>Cyanobacteriota</taxon>
        <taxon>Cyanophyceae</taxon>
        <taxon>Pseudanabaenales</taxon>
        <taxon>Pseudanabaenaceae</taxon>
        <taxon>Pseudanabaena</taxon>
    </lineage>
</organism>
<dbReference type="Pfam" id="PF01551">
    <property type="entry name" value="Peptidase_M23"/>
    <property type="match status" value="1"/>
</dbReference>
<gene>
    <name evidence="5" type="ORF">DCF19_18575</name>
</gene>
<accession>A0A2W4Y288</accession>
<dbReference type="PANTHER" id="PTHR21666">
    <property type="entry name" value="PEPTIDASE-RELATED"/>
    <property type="match status" value="1"/>
</dbReference>
<comment type="caution">
    <text evidence="5">The sequence shown here is derived from an EMBL/GenBank/DDBJ whole genome shotgun (WGS) entry which is preliminary data.</text>
</comment>
<feature type="coiled-coil region" evidence="2">
    <location>
        <begin position="69"/>
        <end position="149"/>
    </location>
</feature>